<name>A0A0B1TA25_OESDE</name>
<dbReference type="SUPFAM" id="SSF56219">
    <property type="entry name" value="DNase I-like"/>
    <property type="match status" value="1"/>
</dbReference>
<dbReference type="InterPro" id="IPR036691">
    <property type="entry name" value="Endo/exonu/phosph_ase_sf"/>
</dbReference>
<dbReference type="OrthoDB" id="276515at2759"/>
<dbReference type="EMBL" id="KN550332">
    <property type="protein sequence ID" value="KHJ94428.1"/>
    <property type="molecule type" value="Genomic_DNA"/>
</dbReference>
<evidence type="ECO:0000313" key="2">
    <source>
        <dbReference type="Proteomes" id="UP000053660"/>
    </source>
</evidence>
<dbReference type="Proteomes" id="UP000053660">
    <property type="component" value="Unassembled WGS sequence"/>
</dbReference>
<sequence>MRHTWSPIQRYSKEWGYKNVPEPQDRLDYVFHSGPIRTINATLYCGTLPLIDISLDGKYKTNSYPSDHYALIVDLAV</sequence>
<evidence type="ECO:0008006" key="3">
    <source>
        <dbReference type="Google" id="ProtNLM"/>
    </source>
</evidence>
<dbReference type="Gene3D" id="3.60.10.10">
    <property type="entry name" value="Endonuclease/exonuclease/phosphatase"/>
    <property type="match status" value="1"/>
</dbReference>
<keyword evidence="2" id="KW-1185">Reference proteome</keyword>
<gene>
    <name evidence="1" type="ORF">OESDEN_05642</name>
</gene>
<proteinExistence type="predicted"/>
<protein>
    <recommendedName>
        <fullName evidence="3">Endonuclease/exonuclease/phosphatase domain-containing protein</fullName>
    </recommendedName>
</protein>
<accession>A0A0B1TA25</accession>
<organism evidence="1 2">
    <name type="scientific">Oesophagostomum dentatum</name>
    <name type="common">Nodular worm</name>
    <dbReference type="NCBI Taxonomy" id="61180"/>
    <lineage>
        <taxon>Eukaryota</taxon>
        <taxon>Metazoa</taxon>
        <taxon>Ecdysozoa</taxon>
        <taxon>Nematoda</taxon>
        <taxon>Chromadorea</taxon>
        <taxon>Rhabditida</taxon>
        <taxon>Rhabditina</taxon>
        <taxon>Rhabditomorpha</taxon>
        <taxon>Strongyloidea</taxon>
        <taxon>Strongylidae</taxon>
        <taxon>Oesophagostomum</taxon>
    </lineage>
</organism>
<evidence type="ECO:0000313" key="1">
    <source>
        <dbReference type="EMBL" id="KHJ94428.1"/>
    </source>
</evidence>
<reference evidence="1 2" key="1">
    <citation type="submission" date="2014-03" db="EMBL/GenBank/DDBJ databases">
        <title>Draft genome of the hookworm Oesophagostomum dentatum.</title>
        <authorList>
            <person name="Mitreva M."/>
        </authorList>
    </citation>
    <scope>NUCLEOTIDE SEQUENCE [LARGE SCALE GENOMIC DNA]</scope>
    <source>
        <strain evidence="1 2">OD-Hann</strain>
    </source>
</reference>
<dbReference type="AlphaFoldDB" id="A0A0B1TA25"/>